<dbReference type="InterPro" id="IPR048156">
    <property type="entry name" value="PA2817-like"/>
</dbReference>
<dbReference type="EMBL" id="JBHSWE010000001">
    <property type="protein sequence ID" value="MFC6669192.1"/>
    <property type="molecule type" value="Genomic_DNA"/>
</dbReference>
<keyword evidence="2" id="KW-1185">Reference proteome</keyword>
<name>A0ABW1ZV66_9GAMM</name>
<organism evidence="1 2">
    <name type="scientific">Marinobacterium aestuariivivens</name>
    <dbReference type="NCBI Taxonomy" id="1698799"/>
    <lineage>
        <taxon>Bacteria</taxon>
        <taxon>Pseudomonadati</taxon>
        <taxon>Pseudomonadota</taxon>
        <taxon>Gammaproteobacteria</taxon>
        <taxon>Oceanospirillales</taxon>
        <taxon>Oceanospirillaceae</taxon>
        <taxon>Marinobacterium</taxon>
    </lineage>
</organism>
<accession>A0ABW1ZV66</accession>
<dbReference type="Proteomes" id="UP001596422">
    <property type="component" value="Unassembled WGS sequence"/>
</dbReference>
<evidence type="ECO:0000313" key="2">
    <source>
        <dbReference type="Proteomes" id="UP001596422"/>
    </source>
</evidence>
<sequence>MISDYHPFHLNLLKVAYNNLLRQEPFCHEELSENDAQFQRQLTDLVQAVEQQSGDYIESGQQILSRLVRHYPELVPLLPRDLFWYFGGECLHFMPDDEIEIFQRLDEQRYEAESAGEPFHYEEARAHILGLH</sequence>
<gene>
    <name evidence="1" type="ORF">ACFQDL_03020</name>
</gene>
<dbReference type="RefSeq" id="WP_379907770.1">
    <property type="nucleotide sequence ID" value="NZ_JBHSWE010000001.1"/>
</dbReference>
<dbReference type="NCBIfam" id="NF041512">
    <property type="entry name" value="PA2817_fam"/>
    <property type="match status" value="1"/>
</dbReference>
<proteinExistence type="predicted"/>
<evidence type="ECO:0000313" key="1">
    <source>
        <dbReference type="EMBL" id="MFC6669192.1"/>
    </source>
</evidence>
<protein>
    <submittedName>
        <fullName evidence="1">PA2817 family protein</fullName>
    </submittedName>
</protein>
<comment type="caution">
    <text evidence="1">The sequence shown here is derived from an EMBL/GenBank/DDBJ whole genome shotgun (WGS) entry which is preliminary data.</text>
</comment>
<reference evidence="2" key="1">
    <citation type="journal article" date="2019" name="Int. J. Syst. Evol. Microbiol.">
        <title>The Global Catalogue of Microorganisms (GCM) 10K type strain sequencing project: providing services to taxonomists for standard genome sequencing and annotation.</title>
        <authorList>
            <consortium name="The Broad Institute Genomics Platform"/>
            <consortium name="The Broad Institute Genome Sequencing Center for Infectious Disease"/>
            <person name="Wu L."/>
            <person name="Ma J."/>
        </authorList>
    </citation>
    <scope>NUCLEOTIDE SEQUENCE [LARGE SCALE GENOMIC DNA]</scope>
    <source>
        <strain evidence="2">NBRC 111756</strain>
    </source>
</reference>